<dbReference type="RefSeq" id="WP_009756726.1">
    <property type="nucleotide sequence ID" value="NZ_CAWMVK010000041.1"/>
</dbReference>
<reference evidence="1 2" key="1">
    <citation type="submission" date="2016-11" db="EMBL/GenBank/DDBJ databases">
        <title>Draft Genome Sequences of Nine Cyanobacterial Strains from Diverse Habitats.</title>
        <authorList>
            <person name="Zhu T."/>
            <person name="Hou S."/>
            <person name="Lu X."/>
            <person name="Hess W.R."/>
        </authorList>
    </citation>
    <scope>NUCLEOTIDE SEQUENCE [LARGE SCALE GENOMIC DNA]</scope>
    <source>
        <strain evidence="1 2">5.2 s.c.1</strain>
    </source>
</reference>
<dbReference type="OrthoDB" id="1233024at2"/>
<protein>
    <recommendedName>
        <fullName evidence="3">YfdX family protein</fullName>
    </recommendedName>
</protein>
<accession>A0A1U7HU71</accession>
<name>A0A1U7HU71_9CHRO</name>
<dbReference type="Pfam" id="PF10938">
    <property type="entry name" value="YfdX"/>
    <property type="match status" value="1"/>
</dbReference>
<dbReference type="Proteomes" id="UP000185984">
    <property type="component" value="Unassembled WGS sequence"/>
</dbReference>
<sequence>MNQLNVLKKLQTLVVGFLVFWLLLITPTWMASAAAISNTSNLESINQPDSSLQQEIEKEKQAALDEAESRLDQEAIAAIEETRKAIAAIAEGKTQDALQALERATGKLDILLARYPELGLVPAFTQVAVIDVAPLDLDTVQRLRNQIKSAINAEDFPAARELLNNLMSEIRTVTFNLPLATYPDAMKQAARLLNEKQAEAAKEVLQKTLSTLVITEQARPIPLIEAHTKLLGAVAVADLDRSDAGRLLEDARNYLQLAKELGYARRDPDYAELDQAIKDIQRQLRANEKTASAFAKLQDKFSSFFNRVSEVKQAA</sequence>
<dbReference type="STRING" id="247279.NIES1031_10640"/>
<keyword evidence="2" id="KW-1185">Reference proteome</keyword>
<organism evidence="1 2">
    <name type="scientific">Chroogloeocystis siderophila 5.2 s.c.1</name>
    <dbReference type="NCBI Taxonomy" id="247279"/>
    <lineage>
        <taxon>Bacteria</taxon>
        <taxon>Bacillati</taxon>
        <taxon>Cyanobacteriota</taxon>
        <taxon>Cyanophyceae</taxon>
        <taxon>Oscillatoriophycideae</taxon>
        <taxon>Chroococcales</taxon>
        <taxon>Chroococcaceae</taxon>
        <taxon>Chroogloeocystis</taxon>
    </lineage>
</organism>
<evidence type="ECO:0000313" key="2">
    <source>
        <dbReference type="Proteomes" id="UP000185984"/>
    </source>
</evidence>
<proteinExistence type="predicted"/>
<dbReference type="InterPro" id="IPR021236">
    <property type="entry name" value="Uncharacterised_YfdX"/>
</dbReference>
<dbReference type="EMBL" id="MRCC01000007">
    <property type="protein sequence ID" value="OKH27153.1"/>
    <property type="molecule type" value="Genomic_DNA"/>
</dbReference>
<comment type="caution">
    <text evidence="1">The sequence shown here is derived from an EMBL/GenBank/DDBJ whole genome shotgun (WGS) entry which is preliminary data.</text>
</comment>
<gene>
    <name evidence="1" type="ORF">NIES1031_10640</name>
</gene>
<evidence type="ECO:0008006" key="3">
    <source>
        <dbReference type="Google" id="ProtNLM"/>
    </source>
</evidence>
<dbReference type="AlphaFoldDB" id="A0A1U7HU71"/>
<evidence type="ECO:0000313" key="1">
    <source>
        <dbReference type="EMBL" id="OKH27153.1"/>
    </source>
</evidence>